<accession>A0A024SLK9</accession>
<sequence length="667" mass="74001">MPPHVFVRADQNNGQEQETLPAPLLFFFFCFALFTFVSRLADSLEAYKRRIVKFLLSPLGSLPDQHDGPGDDEQLYRHPVEQQDTDRLFTSQQFLYRSCGGDNLPFVNMSASKFAMDSDKRVLYHAQVTLGCNGLRDLFSIGFMRQDTIERRINAAGKRIVLNGIVSLCAVWLREKIGRVYSNPTMAPPSLKDLCLFLDSKDCSRDMCCQILWEAFQEVDPSHTDKVALRVGHVTLTSFRAVVDHIYDHWYLWLLEGAGPEQTPHENVAATGASGHFPAAKEGKQRAKDGQLPYPAYNHDLVRLSTDEYDLGFQAGLEQLHKDQQPAPGHRNGDVSYGDRAPIGHCPPYDLGCASSWGSQPDQSERCVTRLQGCVCKTCHVKGWLSHIPKEGADVPDSNVDALGRPVKKNEGKANDAERADLLAKLDRLAKRHRDPFFAETDSEDERTQDPKPLVFGRKQPQVSHPVGKGKQSATNPNLIIFSSSSSDDEIEVAHHNNDAGNLHDDDPASGEHDGNKGKTSKGTESASSSDLICLDDDGIAMAEVDRFLADLEASLERGEQSSVTALQVEGESYDEEGMYEESAMEVSLLDGSPQKSDVQSLPSGLTSDIQIGCIKPLRRDPPYHPLVHDLFRDRDNVWVQRVKRPTALDMWDAAESSGSKDGNQQS</sequence>
<feature type="compositionally biased region" description="Basic and acidic residues" evidence="1">
    <location>
        <begin position="497"/>
        <end position="517"/>
    </location>
</feature>
<organism evidence="3 4">
    <name type="scientific">Hypocrea jecorina (strain ATCC 56765 / BCRC 32924 / NRRL 11460 / Rut C-30)</name>
    <name type="common">Trichoderma reesei</name>
    <dbReference type="NCBI Taxonomy" id="1344414"/>
    <lineage>
        <taxon>Eukaryota</taxon>
        <taxon>Fungi</taxon>
        <taxon>Dikarya</taxon>
        <taxon>Ascomycota</taxon>
        <taxon>Pezizomycotina</taxon>
        <taxon>Sordariomycetes</taxon>
        <taxon>Hypocreomycetidae</taxon>
        <taxon>Hypocreales</taxon>
        <taxon>Hypocreaceae</taxon>
        <taxon>Trichoderma</taxon>
    </lineage>
</organism>
<feature type="compositionally biased region" description="Basic and acidic residues" evidence="1">
    <location>
        <begin position="279"/>
        <end position="289"/>
    </location>
</feature>
<evidence type="ECO:0000313" key="4">
    <source>
        <dbReference type="Proteomes" id="UP000024376"/>
    </source>
</evidence>
<gene>
    <name evidence="3" type="ORF">M419DRAFT_5852</name>
</gene>
<keyword evidence="2" id="KW-0812">Transmembrane</keyword>
<protein>
    <submittedName>
        <fullName evidence="3">Uncharacterized protein</fullName>
    </submittedName>
</protein>
<keyword evidence="2" id="KW-0472">Membrane</keyword>
<proteinExistence type="predicted"/>
<feature type="compositionally biased region" description="Polar residues" evidence="1">
    <location>
        <begin position="521"/>
        <end position="530"/>
    </location>
</feature>
<dbReference type="HOGENOM" id="CLU_449090_0_0_1"/>
<evidence type="ECO:0000256" key="2">
    <source>
        <dbReference type="SAM" id="Phobius"/>
    </source>
</evidence>
<feature type="transmembrane region" description="Helical" evidence="2">
    <location>
        <begin position="20"/>
        <end position="41"/>
    </location>
</feature>
<dbReference type="EMBL" id="KI911140">
    <property type="protein sequence ID" value="ETS05524.1"/>
    <property type="molecule type" value="Genomic_DNA"/>
</dbReference>
<feature type="region of interest" description="Disordered" evidence="1">
    <location>
        <begin position="434"/>
        <end position="482"/>
    </location>
</feature>
<evidence type="ECO:0000313" key="3">
    <source>
        <dbReference type="EMBL" id="ETS05524.1"/>
    </source>
</evidence>
<feature type="region of interest" description="Disordered" evidence="1">
    <location>
        <begin position="270"/>
        <end position="290"/>
    </location>
</feature>
<name>A0A024SLK9_HYPJR</name>
<dbReference type="OrthoDB" id="5151375at2759"/>
<keyword evidence="2" id="KW-1133">Transmembrane helix</keyword>
<evidence type="ECO:0000256" key="1">
    <source>
        <dbReference type="SAM" id="MobiDB-lite"/>
    </source>
</evidence>
<dbReference type="KEGG" id="trr:M419DRAFT_5852"/>
<reference evidence="4" key="1">
    <citation type="journal article" date="2013" name="Ind. Biotechnol.">
        <title>Comparative genomics analysis of Trichoderma reesei strains.</title>
        <authorList>
            <person name="Koike H."/>
            <person name="Aerts A."/>
            <person name="LaButti K."/>
            <person name="Grigoriev I.V."/>
            <person name="Baker S.E."/>
        </authorList>
    </citation>
    <scope>NUCLEOTIDE SEQUENCE [LARGE SCALE GENOMIC DNA]</scope>
    <source>
        <strain evidence="4">ATCC 56765 / BCRC 32924 / NRRL 11460 / Rut C-30</strain>
    </source>
</reference>
<feature type="compositionally biased region" description="Polar residues" evidence="1">
    <location>
        <begin position="472"/>
        <end position="482"/>
    </location>
</feature>
<dbReference type="Proteomes" id="UP000024376">
    <property type="component" value="Unassembled WGS sequence"/>
</dbReference>
<feature type="region of interest" description="Disordered" evidence="1">
    <location>
        <begin position="497"/>
        <end position="530"/>
    </location>
</feature>
<dbReference type="AlphaFoldDB" id="A0A024SLK9"/>